<dbReference type="Ensembl" id="ENSFCTT00005003066.1">
    <property type="protein sequence ID" value="ENSFCTP00005001725.1"/>
    <property type="gene ID" value="ENSFCTG00005001209.1"/>
</dbReference>
<reference evidence="5" key="2">
    <citation type="submission" date="2025-08" db="UniProtKB">
        <authorList>
            <consortium name="Ensembl"/>
        </authorList>
    </citation>
    <scope>IDENTIFICATION</scope>
    <source>
        <strain evidence="5">breed Abyssinian</strain>
    </source>
</reference>
<reference evidence="5" key="3">
    <citation type="submission" date="2025-09" db="UniProtKB">
        <authorList>
            <consortium name="Ensembl"/>
        </authorList>
    </citation>
    <scope>IDENTIFICATION</scope>
    <source>
        <strain evidence="5">breed Abyssinian</strain>
    </source>
</reference>
<protein>
    <recommendedName>
        <fullName evidence="7">Rhophilin Rho GTPase binding protein 1</fullName>
    </recommendedName>
</protein>
<organism evidence="5 6">
    <name type="scientific">Felis catus</name>
    <name type="common">Cat</name>
    <name type="synonym">Felis silvestris catus</name>
    <dbReference type="NCBI Taxonomy" id="9685"/>
    <lineage>
        <taxon>Eukaryota</taxon>
        <taxon>Metazoa</taxon>
        <taxon>Chordata</taxon>
        <taxon>Craniata</taxon>
        <taxon>Vertebrata</taxon>
        <taxon>Euteleostomi</taxon>
        <taxon>Mammalia</taxon>
        <taxon>Eutheria</taxon>
        <taxon>Laurasiatheria</taxon>
        <taxon>Carnivora</taxon>
        <taxon>Feliformia</taxon>
        <taxon>Felidae</taxon>
        <taxon>Felinae</taxon>
        <taxon>Felis</taxon>
    </lineage>
</organism>
<keyword evidence="1" id="KW-0175">Coiled coil</keyword>
<evidence type="ECO:0008006" key="7">
    <source>
        <dbReference type="Google" id="ProtNLM"/>
    </source>
</evidence>
<feature type="region of interest" description="Disordered" evidence="2">
    <location>
        <begin position="478"/>
        <end position="507"/>
    </location>
</feature>
<feature type="compositionally biased region" description="Basic residues" evidence="2">
    <location>
        <begin position="492"/>
        <end position="505"/>
    </location>
</feature>
<dbReference type="PROSITE" id="PS51180">
    <property type="entry name" value="BRO1"/>
    <property type="match status" value="1"/>
</dbReference>
<accession>A0ABI7VXU1</accession>
<dbReference type="Gene3D" id="1.10.287.160">
    <property type="entry name" value="HR1 repeat"/>
    <property type="match status" value="1"/>
</dbReference>
<dbReference type="Proteomes" id="UP000823872">
    <property type="component" value="Chromosome F2"/>
</dbReference>
<dbReference type="PANTHER" id="PTHR23031">
    <property type="entry name" value="RHOPHILIN"/>
    <property type="match status" value="1"/>
</dbReference>
<feature type="region of interest" description="Disordered" evidence="2">
    <location>
        <begin position="400"/>
        <end position="432"/>
    </location>
</feature>
<feature type="compositionally biased region" description="Basic and acidic residues" evidence="2">
    <location>
        <begin position="408"/>
        <end position="423"/>
    </location>
</feature>
<dbReference type="InterPro" id="IPR004328">
    <property type="entry name" value="BRO1_dom"/>
</dbReference>
<reference evidence="5 6" key="1">
    <citation type="submission" date="2021-02" db="EMBL/GenBank/DDBJ databases">
        <title>Safari Cat Assemblies.</title>
        <authorList>
            <person name="Bredemeyer K.R."/>
            <person name="Murphy W.J."/>
        </authorList>
    </citation>
    <scope>NUCLEOTIDE SEQUENCE [LARGE SCALE GENOMIC DNA]</scope>
</reference>
<evidence type="ECO:0000259" key="4">
    <source>
        <dbReference type="PROSITE" id="PS51860"/>
    </source>
</evidence>
<evidence type="ECO:0000256" key="1">
    <source>
        <dbReference type="PROSITE-ProRule" id="PRU01207"/>
    </source>
</evidence>
<dbReference type="GeneTree" id="ENSGT00940000153837"/>
<dbReference type="SMART" id="SM01041">
    <property type="entry name" value="BRO1"/>
    <property type="match status" value="1"/>
</dbReference>
<feature type="region of interest" description="Disordered" evidence="2">
    <location>
        <begin position="1"/>
        <end position="45"/>
    </location>
</feature>
<dbReference type="InterPro" id="IPR047138">
    <property type="entry name" value="RHPN1_2"/>
</dbReference>
<gene>
    <name evidence="5" type="primary">RHPN1</name>
</gene>
<dbReference type="Pfam" id="PF02185">
    <property type="entry name" value="HR1"/>
    <property type="match status" value="1"/>
</dbReference>
<sequence>MIPEERTDDPGSGEESARLQPAGSVRKGRDPLAQTPRGRLQSRRAQVHQQINKELRMRTGAENLYRATSNAWVRETVALELSYVNSSLQLLKEELEELNGSAEVDRPKGCVCACAGPVGVGEDVVRTRETPSRAAPECCAVCVRDSDQNRERGLRVPGEVRGGRWARQGPALESGLNGSGSSEGVSVPMIPLGLKETKELDWSTPLRELISGHFGEDSATYEAEIRELEDLRQAIRTPSRGEAGLELLMAYYNQLCFLDARFIAPTRNLGLLFQWYDSLTGVPAQQRALAFEKGSVLFNIGALYTQIGARQDRSCPEGTRRAIEAFQRAAGAFSLLRENFSRAPSPDMSPASLSMLERLMTAQAQECIFEGLLLPSTEAPQGCLAQLRLAQEAAQVRAGSPCPTGDLAEPRWPDEQEGLDRGSRQGGAGAVAVSPVRSQSQLFSWSLEPVRTPGSRVLATGAAPVRAGPGAQIPELASARGAGQGHWDSGRGRRRPGPRAGRPRRPTLCAGRWQLSTGWCTRPWPSHLSATTCPSPGPPWCVSRLSTSAPWPTTMRLRCSATAPRPRWTAQHSHRPSLGSQPHLGPRAPHPRSRRGAGCSVRRPGAEGLGPAEGGE</sequence>
<evidence type="ECO:0000256" key="2">
    <source>
        <dbReference type="SAM" id="MobiDB-lite"/>
    </source>
</evidence>
<dbReference type="SMART" id="SM00742">
    <property type="entry name" value="Hr1"/>
    <property type="match status" value="1"/>
</dbReference>
<dbReference type="Gene3D" id="1.25.40.280">
    <property type="entry name" value="alix/aip1 like domains"/>
    <property type="match status" value="1"/>
</dbReference>
<evidence type="ECO:0000259" key="3">
    <source>
        <dbReference type="PROSITE" id="PS51180"/>
    </source>
</evidence>
<dbReference type="PROSITE" id="PS51860">
    <property type="entry name" value="REM_1"/>
    <property type="match status" value="1"/>
</dbReference>
<feature type="compositionally biased region" description="Gly residues" evidence="2">
    <location>
        <begin position="607"/>
        <end position="616"/>
    </location>
</feature>
<proteinExistence type="predicted"/>
<dbReference type="SUPFAM" id="SSF46585">
    <property type="entry name" value="HR1 repeat"/>
    <property type="match status" value="1"/>
</dbReference>
<feature type="domain" description="REM-1" evidence="4">
    <location>
        <begin position="30"/>
        <end position="104"/>
    </location>
</feature>
<evidence type="ECO:0000313" key="6">
    <source>
        <dbReference type="Proteomes" id="UP000823872"/>
    </source>
</evidence>
<dbReference type="Pfam" id="PF03097">
    <property type="entry name" value="BRO1"/>
    <property type="match status" value="1"/>
</dbReference>
<dbReference type="InterPro" id="IPR011072">
    <property type="entry name" value="HR1_rho-bd"/>
</dbReference>
<evidence type="ECO:0000313" key="5">
    <source>
        <dbReference type="Ensembl" id="ENSFCTP00005001725.1"/>
    </source>
</evidence>
<feature type="region of interest" description="Disordered" evidence="2">
    <location>
        <begin position="562"/>
        <end position="616"/>
    </location>
</feature>
<keyword evidence="6" id="KW-1185">Reference proteome</keyword>
<name>A0ABI7VXU1_FELCA</name>
<dbReference type="PANTHER" id="PTHR23031:SF6">
    <property type="entry name" value="RHOPHILIN-1"/>
    <property type="match status" value="1"/>
</dbReference>
<dbReference type="InterPro" id="IPR038499">
    <property type="entry name" value="BRO1_sf"/>
</dbReference>
<feature type="domain" description="BRO1" evidence="3">
    <location>
        <begin position="188"/>
        <end position="616"/>
    </location>
</feature>
<dbReference type="InterPro" id="IPR036274">
    <property type="entry name" value="HR1_rpt_sf"/>
</dbReference>